<accession>A0A5B0R9S0</accession>
<evidence type="ECO:0000313" key="1">
    <source>
        <dbReference type="EMBL" id="KAA1121815.1"/>
    </source>
</evidence>
<dbReference type="Proteomes" id="UP000325313">
    <property type="component" value="Unassembled WGS sequence"/>
</dbReference>
<organism evidence="1 2">
    <name type="scientific">Puccinia graminis f. sp. tritici</name>
    <dbReference type="NCBI Taxonomy" id="56615"/>
    <lineage>
        <taxon>Eukaryota</taxon>
        <taxon>Fungi</taxon>
        <taxon>Dikarya</taxon>
        <taxon>Basidiomycota</taxon>
        <taxon>Pucciniomycotina</taxon>
        <taxon>Pucciniomycetes</taxon>
        <taxon>Pucciniales</taxon>
        <taxon>Pucciniaceae</taxon>
        <taxon>Puccinia</taxon>
    </lineage>
</organism>
<sequence>MAVSKSIEDGFSTASGSTAKKVNDIMYLGIQAMQADGMNEGMILKRFNPSTNLLDVTGMYG</sequence>
<dbReference type="AlphaFoldDB" id="A0A5B0R9S0"/>
<evidence type="ECO:0000313" key="2">
    <source>
        <dbReference type="Proteomes" id="UP000325313"/>
    </source>
</evidence>
<dbReference type="EMBL" id="VDEP01000237">
    <property type="protein sequence ID" value="KAA1121815.1"/>
    <property type="molecule type" value="Genomic_DNA"/>
</dbReference>
<name>A0A5B0R9S0_PUCGR</name>
<comment type="caution">
    <text evidence="1">The sequence shown here is derived from an EMBL/GenBank/DDBJ whole genome shotgun (WGS) entry which is preliminary data.</text>
</comment>
<proteinExistence type="predicted"/>
<gene>
    <name evidence="1" type="ORF">PGTUg99_032350</name>
</gene>
<protein>
    <submittedName>
        <fullName evidence="1">Uncharacterized protein</fullName>
    </submittedName>
</protein>
<reference evidence="1 2" key="1">
    <citation type="submission" date="2019-05" db="EMBL/GenBank/DDBJ databases">
        <title>Emergence of the Ug99 lineage of the wheat stem rust pathogen through somatic hybridization.</title>
        <authorList>
            <person name="Li F."/>
            <person name="Upadhyaya N.M."/>
            <person name="Sperschneider J."/>
            <person name="Matny O."/>
            <person name="Nguyen-Phuc H."/>
            <person name="Mago R."/>
            <person name="Raley C."/>
            <person name="Miller M.E."/>
            <person name="Silverstein K.A.T."/>
            <person name="Henningsen E."/>
            <person name="Hirsch C.D."/>
            <person name="Visser B."/>
            <person name="Pretorius Z.A."/>
            <person name="Steffenson B.J."/>
            <person name="Schwessinger B."/>
            <person name="Dodds P.N."/>
            <person name="Figueroa M."/>
        </authorList>
    </citation>
    <scope>NUCLEOTIDE SEQUENCE [LARGE SCALE GENOMIC DNA]</scope>
    <source>
        <strain evidence="1 2">Ug99</strain>
    </source>
</reference>